<dbReference type="Pfam" id="PF14745">
    <property type="entry name" value="WASH-4_N"/>
    <property type="match status" value="1"/>
</dbReference>
<dbReference type="PANTHER" id="PTHR31409">
    <property type="entry name" value="WASH COMPLEX SUBUNIT 4"/>
    <property type="match status" value="1"/>
</dbReference>
<feature type="domain" description="WASH complex subunit 7 central" evidence="2">
    <location>
        <begin position="569"/>
        <end position="917"/>
    </location>
</feature>
<sequence length="1145" mass="125108">LRKVLAVFAFVGDEVRELGELAEAHFLPALLCFGERPASDPDAPRATGELEEELGRALPFLQELANFVERCHACALNITQQLAALYSPLEASYAATFRDVRLCPAFETLADLLRLLATVDRAIQSNDALATAWVEYKRLMQRVRTDPDEWAGELDGAADGAAARARLAKFERLLADLERSVLHGACFKACVEMDFEELVDEDEGATRVNVRSSPTLLTEFERGVRGLLEKVSLGLGTASETTEREQVVGVVALYAFSRRLAPPSAEPDAKLYRQLWALQSRAPVVTLCDGRCLPWFVGDFLAEHAPPPPATVRKLEPAPEAAVAARRAACLALDAALPSDAAALRARCAAWLAKARARFARCAKHDAVDGGAKGAAAAEAALEQRGALLLQALALAHAHAALLRSTVALHVALALPFSKSMLAPLASLVEGLKALDHAVRRHHAPSIAECTSGALRALSGALAAQLAPLKARLARKKYSSAGRLDALAAVEAATHLVTCSDAYSQSRVGVLELCLHVAFNDRTAPEGSSTTGGAAEVRKCRDRAHALLRRLGLLAALEAKLRKACDCSCVYWSRELFQPMLDVLLDEPGGVKRLPLFVLAVSDVAPALRAAQHVDDAESSLVAGWTAFVFEALEAALVTPLCHRVENELRLRAHALGQARGAGATRPDAPSPGVVDALVLPPLRVLGRRLDVKRRLQRYLEKVFYDLTVVALHDWSTYAEMKQLCLETYGVALRDNHLPMGSLDVGLDVLRIMQNIDVFVSRFSYNLNQQNFVERRPDRGSKNIRTINIRSIAASLKQHGLGVLNTTVNYTYQFLATKFHVFNQFLYDDYIRSHLSKERRWFRKHRESCDAMYPYDRAAKFAKDVRKLGVGDDGRSFLDHFRVLITEIGNALGYVRMVRSAGAEFCADAARFVPDFDDAAELAKTAAGDAWRDPDGAAPPAGDGAETAEPAAESSTNGFAPRTKAAAANFGEVIATLSKNFAEGRDYFKVLVNVFKKVLLAGDHAHLDNFYTIVPALCLSWVEASLVAKDRMFKQNRSKEAYYTDDGFAVGVAYVLAILEQGSRFDSLHWFERAKEKARKAASSTFGFLSGASAPKDDDDDEEEEAARAVSTLQLTARRVHAAKRENELLFFSISGARVFFRRDE</sequence>
<proteinExistence type="predicted"/>
<feature type="non-terminal residue" evidence="5">
    <location>
        <position position="1"/>
    </location>
</feature>
<dbReference type="GeneID" id="20220360"/>
<dbReference type="AlphaFoldDB" id="F0YB79"/>
<dbReference type="eggNOG" id="KOG3578">
    <property type="taxonomic scope" value="Eukaryota"/>
</dbReference>
<dbReference type="GO" id="GO:0005768">
    <property type="term" value="C:endosome"/>
    <property type="evidence" value="ECO:0007669"/>
    <property type="project" value="TreeGrafter"/>
</dbReference>
<dbReference type="Proteomes" id="UP000002729">
    <property type="component" value="Unassembled WGS sequence"/>
</dbReference>
<dbReference type="InterPro" id="IPR028191">
    <property type="entry name" value="WASH-4_N"/>
</dbReference>
<dbReference type="Pfam" id="PF14744">
    <property type="entry name" value="WASH-7_mid"/>
    <property type="match status" value="1"/>
</dbReference>
<dbReference type="InterPro" id="IPR028283">
    <property type="entry name" value="WASH-7_C"/>
</dbReference>
<organism evidence="6">
    <name type="scientific">Aureococcus anophagefferens</name>
    <name type="common">Harmful bloom alga</name>
    <dbReference type="NCBI Taxonomy" id="44056"/>
    <lineage>
        <taxon>Eukaryota</taxon>
        <taxon>Sar</taxon>
        <taxon>Stramenopiles</taxon>
        <taxon>Ochrophyta</taxon>
        <taxon>Pelagophyceae</taxon>
        <taxon>Pelagomonadales</taxon>
        <taxon>Pelagomonadaceae</taxon>
        <taxon>Aureococcus</taxon>
    </lineage>
</organism>
<evidence type="ECO:0000313" key="5">
    <source>
        <dbReference type="EMBL" id="EGB07736.1"/>
    </source>
</evidence>
<feature type="region of interest" description="Disordered" evidence="1">
    <location>
        <begin position="930"/>
        <end position="958"/>
    </location>
</feature>
<accession>F0YB79</accession>
<dbReference type="GO" id="GO:0016197">
    <property type="term" value="P:endosomal transport"/>
    <property type="evidence" value="ECO:0007669"/>
    <property type="project" value="TreeGrafter"/>
</dbReference>
<evidence type="ECO:0000259" key="4">
    <source>
        <dbReference type="Pfam" id="PF14746"/>
    </source>
</evidence>
<dbReference type="InParanoid" id="F0YB79"/>
<name>F0YB79_AURAN</name>
<dbReference type="PANTHER" id="PTHR31409:SF0">
    <property type="entry name" value="WASH COMPLEX SUBUNIT 4"/>
    <property type="match status" value="1"/>
</dbReference>
<feature type="domain" description="WASH complex subunit 4 N-terminal" evidence="3">
    <location>
        <begin position="2"/>
        <end position="568"/>
    </location>
</feature>
<evidence type="ECO:0000256" key="1">
    <source>
        <dbReference type="SAM" id="MobiDB-lite"/>
    </source>
</evidence>
<dbReference type="Pfam" id="PF14746">
    <property type="entry name" value="WASH-7_C"/>
    <property type="match status" value="1"/>
</dbReference>
<dbReference type="RefSeq" id="XP_009037722.1">
    <property type="nucleotide sequence ID" value="XM_009039474.1"/>
</dbReference>
<dbReference type="EMBL" id="GL833130">
    <property type="protein sequence ID" value="EGB07736.1"/>
    <property type="molecule type" value="Genomic_DNA"/>
</dbReference>
<protein>
    <recommendedName>
        <fullName evidence="7">WASH complex subunit 7 central domain-containing protein</fullName>
    </recommendedName>
</protein>
<dbReference type="OrthoDB" id="10261210at2759"/>
<dbReference type="GO" id="GO:0007032">
    <property type="term" value="P:endosome organization"/>
    <property type="evidence" value="ECO:0007669"/>
    <property type="project" value="TreeGrafter"/>
</dbReference>
<evidence type="ECO:0000313" key="6">
    <source>
        <dbReference type="Proteomes" id="UP000002729"/>
    </source>
</evidence>
<dbReference type="InterPro" id="IPR027307">
    <property type="entry name" value="WASH7"/>
</dbReference>
<evidence type="ECO:0008006" key="7">
    <source>
        <dbReference type="Google" id="ProtNLM"/>
    </source>
</evidence>
<dbReference type="KEGG" id="aaf:AURANDRAFT_27432"/>
<dbReference type="InterPro" id="IPR028282">
    <property type="entry name" value="WASH-7_central"/>
</dbReference>
<dbReference type="OMA" id="RCNIFIQ"/>
<dbReference type="GO" id="GO:0071203">
    <property type="term" value="C:WASH complex"/>
    <property type="evidence" value="ECO:0007669"/>
    <property type="project" value="InterPro"/>
</dbReference>
<feature type="domain" description="WASH complex subunit 7 C-terminal" evidence="4">
    <location>
        <begin position="963"/>
        <end position="1142"/>
    </location>
</feature>
<keyword evidence="6" id="KW-1185">Reference proteome</keyword>
<gene>
    <name evidence="5" type="ORF">AURANDRAFT_27432</name>
</gene>
<reference evidence="5 6" key="1">
    <citation type="journal article" date="2011" name="Proc. Natl. Acad. Sci. U.S.A.">
        <title>Niche of harmful alga Aureococcus anophagefferens revealed through ecogenomics.</title>
        <authorList>
            <person name="Gobler C.J."/>
            <person name="Berry D.L."/>
            <person name="Dyhrman S.T."/>
            <person name="Wilhelm S.W."/>
            <person name="Salamov A."/>
            <person name="Lobanov A.V."/>
            <person name="Zhang Y."/>
            <person name="Collier J.L."/>
            <person name="Wurch L.L."/>
            <person name="Kustka A.B."/>
            <person name="Dill B.D."/>
            <person name="Shah M."/>
            <person name="VerBerkmoes N.C."/>
            <person name="Kuo A."/>
            <person name="Terry A."/>
            <person name="Pangilinan J."/>
            <person name="Lindquist E.A."/>
            <person name="Lucas S."/>
            <person name="Paulsen I.T."/>
            <person name="Hattenrath-Lehmann T.K."/>
            <person name="Talmage S.C."/>
            <person name="Walker E.A."/>
            <person name="Koch F."/>
            <person name="Burson A.M."/>
            <person name="Marcoval M.A."/>
            <person name="Tang Y.Z."/>
            <person name="Lecleir G.R."/>
            <person name="Coyne K.J."/>
            <person name="Berg G.M."/>
            <person name="Bertrand E.M."/>
            <person name="Saito M.A."/>
            <person name="Gladyshev V.N."/>
            <person name="Grigoriev I.V."/>
        </authorList>
    </citation>
    <scope>NUCLEOTIDE SEQUENCE [LARGE SCALE GENOMIC DNA]</scope>
    <source>
        <strain evidence="6">CCMP 1984</strain>
    </source>
</reference>
<feature type="compositionally biased region" description="Low complexity" evidence="1">
    <location>
        <begin position="936"/>
        <end position="956"/>
    </location>
</feature>
<evidence type="ECO:0000259" key="2">
    <source>
        <dbReference type="Pfam" id="PF14744"/>
    </source>
</evidence>
<evidence type="ECO:0000259" key="3">
    <source>
        <dbReference type="Pfam" id="PF14745"/>
    </source>
</evidence>